<dbReference type="Pfam" id="PF00144">
    <property type="entry name" value="Beta-lactamase"/>
    <property type="match status" value="1"/>
</dbReference>
<comment type="caution">
    <text evidence="2">The sequence shown here is derived from an EMBL/GenBank/DDBJ whole genome shotgun (WGS) entry which is preliminary data.</text>
</comment>
<accession>A0A545T6Y0</accession>
<dbReference type="Gene3D" id="3.40.710.10">
    <property type="entry name" value="DD-peptidase/beta-lactamase superfamily"/>
    <property type="match status" value="1"/>
</dbReference>
<dbReference type="AlphaFoldDB" id="A0A545T6Y0"/>
<dbReference type="RefSeq" id="WP_142943071.1">
    <property type="nucleotide sequence ID" value="NZ_VIKR01000004.1"/>
</dbReference>
<evidence type="ECO:0000313" key="2">
    <source>
        <dbReference type="EMBL" id="TQV72932.1"/>
    </source>
</evidence>
<dbReference type="PANTHER" id="PTHR46520">
    <property type="entry name" value="SERINE BETA-LACTAMASE-LIKE PROTEIN LACTB, MITOCHONDRIAL"/>
    <property type="match status" value="1"/>
</dbReference>
<evidence type="ECO:0000313" key="3">
    <source>
        <dbReference type="Proteomes" id="UP000317839"/>
    </source>
</evidence>
<sequence length="388" mass="42966">MINRFSHQILASALTLVIFLNPYALFAKSSASQLDQLFQAAADSNTVPGISVAIANNSGVIYAKGFGFADIENKVPMSPTTKLRIGSVSKVMATAALMRMVEDNKVDLAVNVEDLVDAWPKTHADINFYHLTGHTSGIRHYQGSAEFLSNKQYNSRVESLNIFKDDPLRFTPGEKFGYSTYAWTLISAALEKADGKRDFNQLMQDYVFNPLNMKHSLLEKPLTEVAESQKPYSVSAGKLVDSREVNNSYKYAGGGILSTPTDVVNFAMAHTKPGYLKKQTLEQMFTNQRFNDGKKNQYGIGWRVGFERQIARLKGDSDEEKRLVEIMQRHPNSVFHSGGSMGASSMLILCLDHNHAAAMVKNVDGDRSSNLMNLTLLALDVAMGDPYK</sequence>
<dbReference type="GO" id="GO:0008233">
    <property type="term" value="F:peptidase activity"/>
    <property type="evidence" value="ECO:0007669"/>
    <property type="project" value="TreeGrafter"/>
</dbReference>
<gene>
    <name evidence="2" type="ORF">FLL45_15820</name>
</gene>
<organism evidence="2 3">
    <name type="scientific">Aliikangiella marina</name>
    <dbReference type="NCBI Taxonomy" id="1712262"/>
    <lineage>
        <taxon>Bacteria</taxon>
        <taxon>Pseudomonadati</taxon>
        <taxon>Pseudomonadota</taxon>
        <taxon>Gammaproteobacteria</taxon>
        <taxon>Oceanospirillales</taxon>
        <taxon>Pleioneaceae</taxon>
        <taxon>Aliikangiella</taxon>
    </lineage>
</organism>
<dbReference type="InterPro" id="IPR012338">
    <property type="entry name" value="Beta-lactam/transpept-like"/>
</dbReference>
<proteinExistence type="predicted"/>
<dbReference type="InterPro" id="IPR001466">
    <property type="entry name" value="Beta-lactam-related"/>
</dbReference>
<dbReference type="GO" id="GO:0006508">
    <property type="term" value="P:proteolysis"/>
    <property type="evidence" value="ECO:0007669"/>
    <property type="project" value="TreeGrafter"/>
</dbReference>
<dbReference type="OrthoDB" id="9799367at2"/>
<dbReference type="Proteomes" id="UP000317839">
    <property type="component" value="Unassembled WGS sequence"/>
</dbReference>
<protein>
    <submittedName>
        <fullName evidence="2">Beta-lactamase family protein</fullName>
    </submittedName>
</protein>
<dbReference type="PANTHER" id="PTHR46520:SF1">
    <property type="entry name" value="SERINE BETA-LACTAMASE-LIKE PROTEIN LACTB, MITOCHONDRIAL"/>
    <property type="match status" value="1"/>
</dbReference>
<dbReference type="InterPro" id="IPR052794">
    <property type="entry name" value="Mito_Ser_Protease_LACTB"/>
</dbReference>
<dbReference type="GO" id="GO:0019216">
    <property type="term" value="P:regulation of lipid metabolic process"/>
    <property type="evidence" value="ECO:0007669"/>
    <property type="project" value="TreeGrafter"/>
</dbReference>
<keyword evidence="3" id="KW-1185">Reference proteome</keyword>
<feature type="domain" description="Beta-lactamase-related" evidence="1">
    <location>
        <begin position="34"/>
        <end position="369"/>
    </location>
</feature>
<reference evidence="2 3" key="1">
    <citation type="submission" date="2019-06" db="EMBL/GenBank/DDBJ databases">
        <title>Draft genome of Aliikangiella marina GYP-15.</title>
        <authorList>
            <person name="Wang G."/>
        </authorList>
    </citation>
    <scope>NUCLEOTIDE SEQUENCE [LARGE SCALE GENOMIC DNA]</scope>
    <source>
        <strain evidence="2 3">GYP-15</strain>
    </source>
</reference>
<dbReference type="EMBL" id="VIKR01000004">
    <property type="protein sequence ID" value="TQV72932.1"/>
    <property type="molecule type" value="Genomic_DNA"/>
</dbReference>
<evidence type="ECO:0000259" key="1">
    <source>
        <dbReference type="Pfam" id="PF00144"/>
    </source>
</evidence>
<dbReference type="SUPFAM" id="SSF56601">
    <property type="entry name" value="beta-lactamase/transpeptidase-like"/>
    <property type="match status" value="1"/>
</dbReference>
<name>A0A545T6Y0_9GAMM</name>